<dbReference type="AlphaFoldDB" id="A0A8S1GUM3"/>
<dbReference type="GO" id="GO:0006325">
    <property type="term" value="P:chromatin organization"/>
    <property type="evidence" value="ECO:0007669"/>
    <property type="project" value="TreeGrafter"/>
</dbReference>
<dbReference type="EMBL" id="CAJGYM010000005">
    <property type="protein sequence ID" value="CAD6186999.1"/>
    <property type="molecule type" value="Genomic_DNA"/>
</dbReference>
<comment type="similarity">
    <text evidence="1">Belongs to the FAM50 family.</text>
</comment>
<dbReference type="OrthoDB" id="1562195at2759"/>
<comment type="caution">
    <text evidence="5">The sequence shown here is derived from an EMBL/GenBank/DDBJ whole genome shotgun (WGS) entry which is preliminary data.</text>
</comment>
<dbReference type="Proteomes" id="UP000835052">
    <property type="component" value="Unassembled WGS sequence"/>
</dbReference>
<dbReference type="Pfam" id="PF04921">
    <property type="entry name" value="XAP5"/>
    <property type="match status" value="1"/>
</dbReference>
<organism evidence="5 6">
    <name type="scientific">Caenorhabditis auriculariae</name>
    <dbReference type="NCBI Taxonomy" id="2777116"/>
    <lineage>
        <taxon>Eukaryota</taxon>
        <taxon>Metazoa</taxon>
        <taxon>Ecdysozoa</taxon>
        <taxon>Nematoda</taxon>
        <taxon>Chromadorea</taxon>
        <taxon>Rhabditida</taxon>
        <taxon>Rhabditina</taxon>
        <taxon>Rhabditomorpha</taxon>
        <taxon>Rhabditoidea</taxon>
        <taxon>Rhabditidae</taxon>
        <taxon>Peloderinae</taxon>
        <taxon>Caenorhabditis</taxon>
    </lineage>
</organism>
<feature type="domain" description="FAM50A/XAP5 C-terminal" evidence="4">
    <location>
        <begin position="139"/>
        <end position="251"/>
    </location>
</feature>
<proteinExistence type="inferred from homology"/>
<keyword evidence="6" id="KW-1185">Reference proteome</keyword>
<dbReference type="GO" id="GO:0005634">
    <property type="term" value="C:nucleus"/>
    <property type="evidence" value="ECO:0007669"/>
    <property type="project" value="InterPro"/>
</dbReference>
<gene>
    <name evidence="5" type="ORF">CAUJ_LOCUS2918</name>
</gene>
<dbReference type="InterPro" id="IPR007005">
    <property type="entry name" value="XAP5"/>
</dbReference>
<keyword evidence="3" id="KW-0175">Coiled coil</keyword>
<name>A0A8S1GUM3_9PELO</name>
<evidence type="ECO:0000256" key="3">
    <source>
        <dbReference type="SAM" id="Coils"/>
    </source>
</evidence>
<sequence>MKITSKFTANYDAVEESLKSKAIGLISLGDMRELQKDVIVHRDLQKDTVADKIKEEHVVKNTEKRVLSFGDDEEDEEEVFIPKKRVGMDPNVDTSFLPDKEREEELAKKKEELAAEWREQQEREKNEEILVAYAAHDFAVFLNRAIEALKKEFTEIKTCTPENLMFVKEDLIIPHFYTFQDFIVTKAMGKTGPLFVFEAAADVRIRQDAALDYGEAHPAKVVLRSWYEKNKHIYPASRWEPFVASKKYGKDFDDLSDL</sequence>
<feature type="coiled-coil region" evidence="3">
    <location>
        <begin position="100"/>
        <end position="127"/>
    </location>
</feature>
<dbReference type="PANTHER" id="PTHR12722">
    <property type="entry name" value="XAP-5 PROTEIN-RELATED"/>
    <property type="match status" value="1"/>
</dbReference>
<protein>
    <recommendedName>
        <fullName evidence="2">Protein FAM50 homolog</fullName>
    </recommendedName>
</protein>
<evidence type="ECO:0000256" key="1">
    <source>
        <dbReference type="ARBA" id="ARBA00009980"/>
    </source>
</evidence>
<evidence type="ECO:0000259" key="4">
    <source>
        <dbReference type="Pfam" id="PF04921"/>
    </source>
</evidence>
<dbReference type="PANTHER" id="PTHR12722:SF0">
    <property type="entry name" value="PROTEIN FAM50A"/>
    <property type="match status" value="1"/>
</dbReference>
<accession>A0A8S1GUM3</accession>
<evidence type="ECO:0000256" key="2">
    <source>
        <dbReference type="ARBA" id="ARBA00016617"/>
    </source>
</evidence>
<dbReference type="InterPro" id="IPR048337">
    <property type="entry name" value="FAM50A/XAP5_C"/>
</dbReference>
<reference evidence="5" key="1">
    <citation type="submission" date="2020-10" db="EMBL/GenBank/DDBJ databases">
        <authorList>
            <person name="Kikuchi T."/>
        </authorList>
    </citation>
    <scope>NUCLEOTIDE SEQUENCE</scope>
    <source>
        <strain evidence="5">NKZ352</strain>
    </source>
</reference>
<evidence type="ECO:0000313" key="6">
    <source>
        <dbReference type="Proteomes" id="UP000835052"/>
    </source>
</evidence>
<evidence type="ECO:0000313" key="5">
    <source>
        <dbReference type="EMBL" id="CAD6186999.1"/>
    </source>
</evidence>